<sequence length="209" mass="23482">MDKNHALNCKRGGIVKQGHDQIRDVVAGLARQAFAGVVVEPVIREGTAEQPGLIADIKVNGVWDRDWASLTRLRIVNAGADSYSTRDWDTVARETARAKHWKYDLAAEDLHGSFSPLITSCEGVLHQEFKSFCRRLVDCLADKWEKPRSVVAEFVCIKLQIGTIRAVSLRLRGSRRPLRHQGYGENRQADREEEALRVEDSAPLPLQTN</sequence>
<organism evidence="2 3">
    <name type="scientific">Apolygus lucorum</name>
    <name type="common">Small green plant bug</name>
    <name type="synonym">Lygocoris lucorum</name>
    <dbReference type="NCBI Taxonomy" id="248454"/>
    <lineage>
        <taxon>Eukaryota</taxon>
        <taxon>Metazoa</taxon>
        <taxon>Ecdysozoa</taxon>
        <taxon>Arthropoda</taxon>
        <taxon>Hexapoda</taxon>
        <taxon>Insecta</taxon>
        <taxon>Pterygota</taxon>
        <taxon>Neoptera</taxon>
        <taxon>Paraneoptera</taxon>
        <taxon>Hemiptera</taxon>
        <taxon>Heteroptera</taxon>
        <taxon>Panheteroptera</taxon>
        <taxon>Cimicomorpha</taxon>
        <taxon>Miridae</taxon>
        <taxon>Mirini</taxon>
        <taxon>Apolygus</taxon>
    </lineage>
</organism>
<evidence type="ECO:0000313" key="3">
    <source>
        <dbReference type="Proteomes" id="UP000466442"/>
    </source>
</evidence>
<evidence type="ECO:0000256" key="1">
    <source>
        <dbReference type="SAM" id="MobiDB-lite"/>
    </source>
</evidence>
<dbReference type="AlphaFoldDB" id="A0A8S9XHM0"/>
<comment type="caution">
    <text evidence="2">The sequence shown here is derived from an EMBL/GenBank/DDBJ whole genome shotgun (WGS) entry which is preliminary data.</text>
</comment>
<proteinExistence type="predicted"/>
<feature type="compositionally biased region" description="Basic and acidic residues" evidence="1">
    <location>
        <begin position="187"/>
        <end position="200"/>
    </location>
</feature>
<accession>A0A8S9XHM0</accession>
<keyword evidence="3" id="KW-1185">Reference proteome</keyword>
<name>A0A8S9XHM0_APOLU</name>
<dbReference type="EMBL" id="WIXP02000007">
    <property type="protein sequence ID" value="KAF6208493.1"/>
    <property type="molecule type" value="Genomic_DNA"/>
</dbReference>
<dbReference type="Proteomes" id="UP000466442">
    <property type="component" value="Unassembled WGS sequence"/>
</dbReference>
<gene>
    <name evidence="2" type="ORF">GE061_016951</name>
</gene>
<dbReference type="OrthoDB" id="6623668at2759"/>
<protein>
    <submittedName>
        <fullName evidence="2">Uncharacterized protein</fullName>
    </submittedName>
</protein>
<feature type="region of interest" description="Disordered" evidence="1">
    <location>
        <begin position="180"/>
        <end position="209"/>
    </location>
</feature>
<reference evidence="2" key="1">
    <citation type="journal article" date="2021" name="Mol. Ecol. Resour.">
        <title>Apolygus lucorum genome provides insights into omnivorousness and mesophyll feeding.</title>
        <authorList>
            <person name="Liu Y."/>
            <person name="Liu H."/>
            <person name="Wang H."/>
            <person name="Huang T."/>
            <person name="Liu B."/>
            <person name="Yang B."/>
            <person name="Yin L."/>
            <person name="Li B."/>
            <person name="Zhang Y."/>
            <person name="Zhang S."/>
            <person name="Jiang F."/>
            <person name="Zhang X."/>
            <person name="Ren Y."/>
            <person name="Wang B."/>
            <person name="Wang S."/>
            <person name="Lu Y."/>
            <person name="Wu K."/>
            <person name="Fan W."/>
            <person name="Wang G."/>
        </authorList>
    </citation>
    <scope>NUCLEOTIDE SEQUENCE</scope>
    <source>
        <strain evidence="2">12Hb</strain>
    </source>
</reference>
<evidence type="ECO:0000313" key="2">
    <source>
        <dbReference type="EMBL" id="KAF6208493.1"/>
    </source>
</evidence>